<organism evidence="6 7">
    <name type="scientific">Perilla frutescens var. hirtella</name>
    <name type="common">Perilla citriodora</name>
    <name type="synonym">Perilla setoyensis</name>
    <dbReference type="NCBI Taxonomy" id="608512"/>
    <lineage>
        <taxon>Eukaryota</taxon>
        <taxon>Viridiplantae</taxon>
        <taxon>Streptophyta</taxon>
        <taxon>Embryophyta</taxon>
        <taxon>Tracheophyta</taxon>
        <taxon>Spermatophyta</taxon>
        <taxon>Magnoliopsida</taxon>
        <taxon>eudicotyledons</taxon>
        <taxon>Gunneridae</taxon>
        <taxon>Pentapetalae</taxon>
        <taxon>asterids</taxon>
        <taxon>lamiids</taxon>
        <taxon>Lamiales</taxon>
        <taxon>Lamiaceae</taxon>
        <taxon>Nepetoideae</taxon>
        <taxon>Elsholtzieae</taxon>
        <taxon>Perilla</taxon>
    </lineage>
</organism>
<dbReference type="GO" id="GO:0016020">
    <property type="term" value="C:membrane"/>
    <property type="evidence" value="ECO:0007669"/>
    <property type="project" value="TreeGrafter"/>
</dbReference>
<dbReference type="SMART" id="SM00744">
    <property type="entry name" value="RINGv"/>
    <property type="match status" value="1"/>
</dbReference>
<protein>
    <recommendedName>
        <fullName evidence="5">RING-type domain-containing protein</fullName>
    </recommendedName>
</protein>
<dbReference type="PANTHER" id="PTHR22765:SF183">
    <property type="entry name" value="OS06G0534800 PROTEIN"/>
    <property type="match status" value="1"/>
</dbReference>
<keyword evidence="2 4" id="KW-0863">Zinc-finger</keyword>
<evidence type="ECO:0000256" key="1">
    <source>
        <dbReference type="ARBA" id="ARBA00022723"/>
    </source>
</evidence>
<sequence length="128" mass="14093">MGLKNLISSIITIFLAPPSEVTTKASSASMQCNSLAAAECAVCLSSLTGERGTRVLPCGHEFHADCVERWLAVPHFKNTCPICRFCVEGYYCSNSGSSGEEDLELRRQQECFTQEMLIWFSSFHVAGF</sequence>
<dbReference type="EMBL" id="SDAM02000018">
    <property type="protein sequence ID" value="KAH6837422.1"/>
    <property type="molecule type" value="Genomic_DNA"/>
</dbReference>
<dbReference type="SMART" id="SM00184">
    <property type="entry name" value="RING"/>
    <property type="match status" value="1"/>
</dbReference>
<gene>
    <name evidence="6" type="ORF">C2S53_015644</name>
</gene>
<reference evidence="6 7" key="1">
    <citation type="journal article" date="2021" name="Nat. Commun.">
        <title>Incipient diploidization of the medicinal plant Perilla within 10,000 years.</title>
        <authorList>
            <person name="Zhang Y."/>
            <person name="Shen Q."/>
            <person name="Leng L."/>
            <person name="Zhang D."/>
            <person name="Chen S."/>
            <person name="Shi Y."/>
            <person name="Ning Z."/>
            <person name="Chen S."/>
        </authorList>
    </citation>
    <scope>NUCLEOTIDE SEQUENCE [LARGE SCALE GENOMIC DNA]</scope>
    <source>
        <strain evidence="7">cv. PC099</strain>
    </source>
</reference>
<name>A0AAD4JP31_PERFH</name>
<evidence type="ECO:0000256" key="3">
    <source>
        <dbReference type="ARBA" id="ARBA00022833"/>
    </source>
</evidence>
<dbReference type="InterPro" id="IPR013083">
    <property type="entry name" value="Znf_RING/FYVE/PHD"/>
</dbReference>
<dbReference type="Pfam" id="PF13639">
    <property type="entry name" value="zf-RING_2"/>
    <property type="match status" value="1"/>
</dbReference>
<dbReference type="InterPro" id="IPR011016">
    <property type="entry name" value="Znf_RING-CH"/>
</dbReference>
<dbReference type="AlphaFoldDB" id="A0AAD4JP31"/>
<dbReference type="Proteomes" id="UP001190926">
    <property type="component" value="Unassembled WGS sequence"/>
</dbReference>
<evidence type="ECO:0000256" key="2">
    <source>
        <dbReference type="ARBA" id="ARBA00022771"/>
    </source>
</evidence>
<dbReference type="GO" id="GO:0061630">
    <property type="term" value="F:ubiquitin protein ligase activity"/>
    <property type="evidence" value="ECO:0007669"/>
    <property type="project" value="TreeGrafter"/>
</dbReference>
<evidence type="ECO:0000259" key="5">
    <source>
        <dbReference type="PROSITE" id="PS50089"/>
    </source>
</evidence>
<evidence type="ECO:0000313" key="7">
    <source>
        <dbReference type="Proteomes" id="UP001190926"/>
    </source>
</evidence>
<feature type="domain" description="RING-type" evidence="5">
    <location>
        <begin position="40"/>
        <end position="84"/>
    </location>
</feature>
<dbReference type="GO" id="GO:0006511">
    <property type="term" value="P:ubiquitin-dependent protein catabolic process"/>
    <property type="evidence" value="ECO:0007669"/>
    <property type="project" value="TreeGrafter"/>
</dbReference>
<dbReference type="PANTHER" id="PTHR22765">
    <property type="entry name" value="RING FINGER AND PROTEASE ASSOCIATED DOMAIN-CONTAINING"/>
    <property type="match status" value="1"/>
</dbReference>
<keyword evidence="7" id="KW-1185">Reference proteome</keyword>
<keyword evidence="3" id="KW-0862">Zinc</keyword>
<evidence type="ECO:0000313" key="6">
    <source>
        <dbReference type="EMBL" id="KAH6837422.1"/>
    </source>
</evidence>
<evidence type="ECO:0000256" key="4">
    <source>
        <dbReference type="PROSITE-ProRule" id="PRU00175"/>
    </source>
</evidence>
<accession>A0AAD4JP31</accession>
<keyword evidence="1" id="KW-0479">Metal-binding</keyword>
<dbReference type="InterPro" id="IPR001841">
    <property type="entry name" value="Znf_RING"/>
</dbReference>
<dbReference type="SUPFAM" id="SSF57850">
    <property type="entry name" value="RING/U-box"/>
    <property type="match status" value="1"/>
</dbReference>
<proteinExistence type="predicted"/>
<dbReference type="GO" id="GO:0008270">
    <property type="term" value="F:zinc ion binding"/>
    <property type="evidence" value="ECO:0007669"/>
    <property type="project" value="UniProtKB-KW"/>
</dbReference>
<comment type="caution">
    <text evidence="6">The sequence shown here is derived from an EMBL/GenBank/DDBJ whole genome shotgun (WGS) entry which is preliminary data.</text>
</comment>
<dbReference type="PROSITE" id="PS50089">
    <property type="entry name" value="ZF_RING_2"/>
    <property type="match status" value="1"/>
</dbReference>
<dbReference type="Gene3D" id="3.30.40.10">
    <property type="entry name" value="Zinc/RING finger domain, C3HC4 (zinc finger)"/>
    <property type="match status" value="1"/>
</dbReference>
<dbReference type="InterPro" id="IPR051826">
    <property type="entry name" value="E3_ubiquitin-ligase_domain"/>
</dbReference>